<dbReference type="Proteomes" id="UP000265618">
    <property type="component" value="Unassembled WGS sequence"/>
</dbReference>
<gene>
    <name evidence="1" type="ORF">KIPB_011684</name>
</gene>
<reference evidence="1 2" key="1">
    <citation type="journal article" date="2018" name="PLoS ONE">
        <title>The draft genome of Kipferlia bialata reveals reductive genome evolution in fornicate parasites.</title>
        <authorList>
            <person name="Tanifuji G."/>
            <person name="Takabayashi S."/>
            <person name="Kume K."/>
            <person name="Takagi M."/>
            <person name="Nakayama T."/>
            <person name="Kamikawa R."/>
            <person name="Inagaki Y."/>
            <person name="Hashimoto T."/>
        </authorList>
    </citation>
    <scope>NUCLEOTIDE SEQUENCE [LARGE SCALE GENOMIC DNA]</scope>
    <source>
        <strain evidence="1">NY0173</strain>
    </source>
</reference>
<organism evidence="1 2">
    <name type="scientific">Kipferlia bialata</name>
    <dbReference type="NCBI Taxonomy" id="797122"/>
    <lineage>
        <taxon>Eukaryota</taxon>
        <taxon>Metamonada</taxon>
        <taxon>Carpediemonas-like organisms</taxon>
        <taxon>Kipferlia</taxon>
    </lineage>
</organism>
<sequence length="69" mass="8029">HPQDSVADDEDAARSLYTDLADTVQTHYLEKQTPETQQEMRAKGDTLQCLPADRYFEEVWAERCLQKLE</sequence>
<keyword evidence="2" id="KW-1185">Reference proteome</keyword>
<evidence type="ECO:0000313" key="2">
    <source>
        <dbReference type="Proteomes" id="UP000265618"/>
    </source>
</evidence>
<dbReference type="EMBL" id="BDIP01004857">
    <property type="protein sequence ID" value="GIQ89259.1"/>
    <property type="molecule type" value="Genomic_DNA"/>
</dbReference>
<proteinExistence type="predicted"/>
<evidence type="ECO:0000313" key="1">
    <source>
        <dbReference type="EMBL" id="GIQ89259.1"/>
    </source>
</evidence>
<name>A0A9K3D5A2_9EUKA</name>
<protein>
    <submittedName>
        <fullName evidence="1">Uncharacterized protein</fullName>
    </submittedName>
</protein>
<accession>A0A9K3D5A2</accession>
<dbReference type="AlphaFoldDB" id="A0A9K3D5A2"/>
<comment type="caution">
    <text evidence="1">The sequence shown here is derived from an EMBL/GenBank/DDBJ whole genome shotgun (WGS) entry which is preliminary data.</text>
</comment>
<feature type="non-terminal residue" evidence="1">
    <location>
        <position position="69"/>
    </location>
</feature>